<dbReference type="EMBL" id="GL629787">
    <property type="protein sequence ID" value="EFX01890.1"/>
    <property type="molecule type" value="Genomic_DNA"/>
</dbReference>
<feature type="region of interest" description="Disordered" evidence="1">
    <location>
        <begin position="200"/>
        <end position="296"/>
    </location>
</feature>
<feature type="compositionally biased region" description="Low complexity" evidence="1">
    <location>
        <begin position="465"/>
        <end position="476"/>
    </location>
</feature>
<dbReference type="HOGENOM" id="CLU_017965_0_1_1"/>
<reference evidence="2 3" key="1">
    <citation type="journal article" date="2011" name="Proc. Natl. Acad. Sci. U.S.A.">
        <title>Genome and transcriptome analyses of the mountain pine beetle-fungal symbiont Grosmannia clavigera, a lodgepole pine pathogen.</title>
        <authorList>
            <person name="DiGuistini S."/>
            <person name="Wang Y."/>
            <person name="Liao N.Y."/>
            <person name="Taylor G."/>
            <person name="Tanguay P."/>
            <person name="Feau N."/>
            <person name="Henrissat B."/>
            <person name="Chan S.K."/>
            <person name="Hesse-Orce U."/>
            <person name="Alamouti S.M."/>
            <person name="Tsui C.K.M."/>
            <person name="Docking R.T."/>
            <person name="Levasseur A."/>
            <person name="Haridas S."/>
            <person name="Robertson G."/>
            <person name="Birol I."/>
            <person name="Holt R.A."/>
            <person name="Marra M.A."/>
            <person name="Hamelin R.C."/>
            <person name="Hirst M."/>
            <person name="Jones S.J.M."/>
            <person name="Bohlmann J."/>
            <person name="Breuil C."/>
        </authorList>
    </citation>
    <scope>NUCLEOTIDE SEQUENCE [LARGE SCALE GENOMIC DNA]</scope>
    <source>
        <strain evidence="3">kw1407 / UAMH 11150</strain>
    </source>
</reference>
<feature type="region of interest" description="Disordered" evidence="1">
    <location>
        <begin position="437"/>
        <end position="506"/>
    </location>
</feature>
<evidence type="ECO:0000313" key="2">
    <source>
        <dbReference type="EMBL" id="EFX01890.1"/>
    </source>
</evidence>
<dbReference type="Proteomes" id="UP000007796">
    <property type="component" value="Unassembled WGS sequence"/>
</dbReference>
<feature type="compositionally biased region" description="Basic and acidic residues" evidence="1">
    <location>
        <begin position="273"/>
        <end position="286"/>
    </location>
</feature>
<gene>
    <name evidence="2" type="ORF">CMQ_4961</name>
</gene>
<feature type="region of interest" description="Disordered" evidence="1">
    <location>
        <begin position="111"/>
        <end position="182"/>
    </location>
</feature>
<accession>F0XK42</accession>
<feature type="compositionally biased region" description="Basic residues" evidence="1">
    <location>
        <begin position="212"/>
        <end position="223"/>
    </location>
</feature>
<dbReference type="OrthoDB" id="4174342at2759"/>
<dbReference type="AlphaFoldDB" id="F0XK42"/>
<feature type="compositionally biased region" description="Low complexity" evidence="1">
    <location>
        <begin position="120"/>
        <end position="131"/>
    </location>
</feature>
<dbReference type="RefSeq" id="XP_014171372.1">
    <property type="nucleotide sequence ID" value="XM_014315897.1"/>
</dbReference>
<keyword evidence="3" id="KW-1185">Reference proteome</keyword>
<organism evidence="3">
    <name type="scientific">Grosmannia clavigera (strain kw1407 / UAMH 11150)</name>
    <name type="common">Blue stain fungus</name>
    <name type="synonym">Graphiocladiella clavigera</name>
    <dbReference type="NCBI Taxonomy" id="655863"/>
    <lineage>
        <taxon>Eukaryota</taxon>
        <taxon>Fungi</taxon>
        <taxon>Dikarya</taxon>
        <taxon>Ascomycota</taxon>
        <taxon>Pezizomycotina</taxon>
        <taxon>Sordariomycetes</taxon>
        <taxon>Sordariomycetidae</taxon>
        <taxon>Ophiostomatales</taxon>
        <taxon>Ophiostomataceae</taxon>
        <taxon>Leptographium</taxon>
    </lineage>
</organism>
<evidence type="ECO:0000256" key="1">
    <source>
        <dbReference type="SAM" id="MobiDB-lite"/>
    </source>
</evidence>
<evidence type="ECO:0000313" key="3">
    <source>
        <dbReference type="Proteomes" id="UP000007796"/>
    </source>
</evidence>
<feature type="compositionally biased region" description="Polar residues" evidence="1">
    <location>
        <begin position="231"/>
        <end position="240"/>
    </location>
</feature>
<feature type="region of interest" description="Disordered" evidence="1">
    <location>
        <begin position="309"/>
        <end position="403"/>
    </location>
</feature>
<feature type="compositionally biased region" description="Basic and acidic residues" evidence="1">
    <location>
        <begin position="437"/>
        <end position="454"/>
    </location>
</feature>
<dbReference type="InParanoid" id="F0XK42"/>
<dbReference type="eggNOG" id="ENOG502S317">
    <property type="taxonomic scope" value="Eukaryota"/>
</dbReference>
<feature type="compositionally biased region" description="Basic residues" evidence="1">
    <location>
        <begin position="455"/>
        <end position="464"/>
    </location>
</feature>
<feature type="region of interest" description="Disordered" evidence="1">
    <location>
        <begin position="63"/>
        <end position="98"/>
    </location>
</feature>
<feature type="compositionally biased region" description="Polar residues" evidence="1">
    <location>
        <begin position="255"/>
        <end position="267"/>
    </location>
</feature>
<feature type="compositionally biased region" description="Basic and acidic residues" evidence="1">
    <location>
        <begin position="366"/>
        <end position="389"/>
    </location>
</feature>
<protein>
    <submittedName>
        <fullName evidence="2">Uncharacterized protein</fullName>
    </submittedName>
</protein>
<feature type="compositionally biased region" description="Basic and acidic residues" evidence="1">
    <location>
        <begin position="343"/>
        <end position="354"/>
    </location>
</feature>
<dbReference type="GeneID" id="25978230"/>
<name>F0XK42_GROCL</name>
<dbReference type="STRING" id="655863.F0XK42"/>
<feature type="compositionally biased region" description="Polar residues" evidence="1">
    <location>
        <begin position="159"/>
        <end position="182"/>
    </location>
</feature>
<proteinExistence type="predicted"/>
<sequence>MVFPDRLIYPLPKRRLRERLSPNVADSIQFPPAHVSGSPFFYYPYSLKDDVPAALERANVLNHRRTATTPPGTALYPDASNSLQVRRDSDGDGPLNSSRVVRLVNRISRHQPTLIPSPPDSQQAAPSAASSVDGYDSFENTNNKKKRKIPTAGDASHAGSYTSTDIHSVSSGPLSTTTNDDTLSGGSLSSAYSGSASFVAAAPGISGPGRGRYGRNRNGRKPLRPLPEAGSNWSGRNGKSQPPWPTPLEADRMPTHSTSTGIISNAIANAEKQASREQENTTHVREQPSVMSSPASAQFTFTCTSQVPGNLMWPGSDPKIPTGSSQWQQGRLRGGHGQPGSEGGRDKSLDRSDEPDAAGRSLRGSDGSEAKLSEKAALKKLDRELAKQARERKRIQQRQNAVTSPSSEFYICPFCEYESFYKKKPKSFIRSFELRERKKREQAEERQRLLDKAKARGRKGKKAARAATSSKTGSSTDSQAQGGRVSDELPDDVPNGEGFYEIDDDGGEEDVYGGVLDSLLPVLDGGGTTNSKKLSGGCTLRLQAIHIPDHYCKPFVS</sequence>